<dbReference type="InterPro" id="IPR032675">
    <property type="entry name" value="LRR_dom_sf"/>
</dbReference>
<evidence type="ECO:0000256" key="4">
    <source>
        <dbReference type="SAM" id="MobiDB-lite"/>
    </source>
</evidence>
<evidence type="ECO:0000256" key="2">
    <source>
        <dbReference type="ARBA" id="ARBA00022614"/>
    </source>
</evidence>
<evidence type="ECO:0000313" key="6">
    <source>
        <dbReference type="Proteomes" id="UP001651158"/>
    </source>
</evidence>
<dbReference type="InterPro" id="IPR027038">
    <property type="entry name" value="RanGap"/>
</dbReference>
<protein>
    <submittedName>
        <fullName evidence="5">Uncharacterized protein</fullName>
    </submittedName>
</protein>
<feature type="region of interest" description="Disordered" evidence="4">
    <location>
        <begin position="229"/>
        <end position="263"/>
    </location>
</feature>
<gene>
    <name evidence="5" type="ORF">TcWFU_004135</name>
</gene>
<dbReference type="PANTHER" id="PTHR24113">
    <property type="entry name" value="RAN GTPASE-ACTIVATING PROTEIN 1"/>
    <property type="match status" value="1"/>
</dbReference>
<dbReference type="InterPro" id="IPR001611">
    <property type="entry name" value="Leu-rich_rpt"/>
</dbReference>
<keyword evidence="2" id="KW-0433">Leucine-rich repeat</keyword>
<feature type="compositionally biased region" description="Basic and acidic residues" evidence="4">
    <location>
        <begin position="243"/>
        <end position="254"/>
    </location>
</feature>
<evidence type="ECO:0000256" key="3">
    <source>
        <dbReference type="ARBA" id="ARBA00022737"/>
    </source>
</evidence>
<reference evidence="5 6" key="1">
    <citation type="journal article" date="2022" name="Front. Cell. Infect. Microbiol.">
        <title>The Genomes of Two Strains of Taenia crassiceps the Animal Model for the Study of Human Cysticercosis.</title>
        <authorList>
            <person name="Bobes R.J."/>
            <person name="Estrada K."/>
            <person name="Rios-Valencia D.G."/>
            <person name="Calderon-Gallegos A."/>
            <person name="de la Torre P."/>
            <person name="Carrero J.C."/>
            <person name="Sanchez-Flores A."/>
            <person name="Laclette J.P."/>
        </authorList>
    </citation>
    <scope>NUCLEOTIDE SEQUENCE [LARGE SCALE GENOMIC DNA]</scope>
    <source>
        <strain evidence="5">WFUcys</strain>
    </source>
</reference>
<dbReference type="Gene3D" id="3.80.10.10">
    <property type="entry name" value="Ribonuclease Inhibitor"/>
    <property type="match status" value="1"/>
</dbReference>
<keyword evidence="6" id="KW-1185">Reference proteome</keyword>
<keyword evidence="1" id="KW-0343">GTPase activation</keyword>
<dbReference type="SUPFAM" id="SSF52047">
    <property type="entry name" value="RNI-like"/>
    <property type="match status" value="1"/>
</dbReference>
<proteinExistence type="predicted"/>
<accession>A0ABR4QKS1</accession>
<evidence type="ECO:0000256" key="1">
    <source>
        <dbReference type="ARBA" id="ARBA00022468"/>
    </source>
</evidence>
<evidence type="ECO:0000313" key="5">
    <source>
        <dbReference type="EMBL" id="KAL5110202.1"/>
    </source>
</evidence>
<dbReference type="Pfam" id="PF13516">
    <property type="entry name" value="LRR_6"/>
    <property type="match status" value="1"/>
</dbReference>
<organism evidence="5 6">
    <name type="scientific">Taenia crassiceps</name>
    <dbReference type="NCBI Taxonomy" id="6207"/>
    <lineage>
        <taxon>Eukaryota</taxon>
        <taxon>Metazoa</taxon>
        <taxon>Spiralia</taxon>
        <taxon>Lophotrochozoa</taxon>
        <taxon>Platyhelminthes</taxon>
        <taxon>Cestoda</taxon>
        <taxon>Eucestoda</taxon>
        <taxon>Cyclophyllidea</taxon>
        <taxon>Taeniidae</taxon>
        <taxon>Taenia</taxon>
    </lineage>
</organism>
<dbReference type="PANTHER" id="PTHR24113:SF12">
    <property type="entry name" value="RAN GTPASE-ACTIVATING PROTEIN 1"/>
    <property type="match status" value="1"/>
</dbReference>
<comment type="caution">
    <text evidence="5">The sequence shown here is derived from an EMBL/GenBank/DDBJ whole genome shotgun (WGS) entry which is preliminary data.</text>
</comment>
<dbReference type="Proteomes" id="UP001651158">
    <property type="component" value="Unassembled WGS sequence"/>
</dbReference>
<sequence>MKVFARGLAVSKLEKLNYSFNQIGPTLGCRELVQGLKNNRFLRELDLSNNLISPQGCVILSRALASNKHLSKIKFARNPFQSAGCFALLTGVLKNRGSKLSELNFDDISVNDEFKILLDKAFKLLPNLRVIHGSRLTNNDLATYSLKMYVSAGVPSKKWLIAMRQLQKRIGRPVLPFLMKADMDKDMKLSRWETTKALELYFRPLAIGLAPEELQALLKELDPQEENEVKISDLAVSPYPKHGHQEEKGGEESGRQALVEYDD</sequence>
<name>A0ABR4QKS1_9CEST</name>
<dbReference type="SMART" id="SM00368">
    <property type="entry name" value="LRR_RI"/>
    <property type="match status" value="3"/>
</dbReference>
<keyword evidence="3" id="KW-0677">Repeat</keyword>
<dbReference type="EMBL" id="JAKROA010000002">
    <property type="protein sequence ID" value="KAL5110202.1"/>
    <property type="molecule type" value="Genomic_DNA"/>
</dbReference>